<dbReference type="AlphaFoldDB" id="A0A517MFD1"/>
<gene>
    <name evidence="1" type="ORF">FF011L_23710</name>
</gene>
<dbReference type="EMBL" id="CP036262">
    <property type="protein sequence ID" value="QDS93598.1"/>
    <property type="molecule type" value="Genomic_DNA"/>
</dbReference>
<sequence>MDAMLDFIPWQRVVKSVFALLPHDSQHRWMSNNMSSSRLKVFKPGNEKSRRTEPEINLTVAQIVPLLVDAYQTDRVWLNDFGDEPVRVTSDLYEILLAYQQMRRSDAA</sequence>
<organism evidence="1 2">
    <name type="scientific">Roseimaritima multifibrata</name>
    <dbReference type="NCBI Taxonomy" id="1930274"/>
    <lineage>
        <taxon>Bacteria</taxon>
        <taxon>Pseudomonadati</taxon>
        <taxon>Planctomycetota</taxon>
        <taxon>Planctomycetia</taxon>
        <taxon>Pirellulales</taxon>
        <taxon>Pirellulaceae</taxon>
        <taxon>Roseimaritima</taxon>
    </lineage>
</organism>
<accession>A0A517MFD1</accession>
<evidence type="ECO:0000313" key="2">
    <source>
        <dbReference type="Proteomes" id="UP000320672"/>
    </source>
</evidence>
<dbReference type="Proteomes" id="UP000320672">
    <property type="component" value="Chromosome"/>
</dbReference>
<name>A0A517MFD1_9BACT</name>
<keyword evidence="2" id="KW-1185">Reference proteome</keyword>
<proteinExistence type="predicted"/>
<evidence type="ECO:0000313" key="1">
    <source>
        <dbReference type="EMBL" id="QDS93598.1"/>
    </source>
</evidence>
<reference evidence="1 2" key="1">
    <citation type="submission" date="2019-02" db="EMBL/GenBank/DDBJ databases">
        <title>Deep-cultivation of Planctomycetes and their phenomic and genomic characterization uncovers novel biology.</title>
        <authorList>
            <person name="Wiegand S."/>
            <person name="Jogler M."/>
            <person name="Boedeker C."/>
            <person name="Pinto D."/>
            <person name="Vollmers J."/>
            <person name="Rivas-Marin E."/>
            <person name="Kohn T."/>
            <person name="Peeters S.H."/>
            <person name="Heuer A."/>
            <person name="Rast P."/>
            <person name="Oberbeckmann S."/>
            <person name="Bunk B."/>
            <person name="Jeske O."/>
            <person name="Meyerdierks A."/>
            <person name="Storesund J.E."/>
            <person name="Kallscheuer N."/>
            <person name="Luecker S."/>
            <person name="Lage O.M."/>
            <person name="Pohl T."/>
            <person name="Merkel B.J."/>
            <person name="Hornburger P."/>
            <person name="Mueller R.-W."/>
            <person name="Bruemmer F."/>
            <person name="Labrenz M."/>
            <person name="Spormann A.M."/>
            <person name="Op den Camp H."/>
            <person name="Overmann J."/>
            <person name="Amann R."/>
            <person name="Jetten M.S.M."/>
            <person name="Mascher T."/>
            <person name="Medema M.H."/>
            <person name="Devos D.P."/>
            <person name="Kaster A.-K."/>
            <person name="Ovreas L."/>
            <person name="Rohde M."/>
            <person name="Galperin M.Y."/>
            <person name="Jogler C."/>
        </authorList>
    </citation>
    <scope>NUCLEOTIDE SEQUENCE [LARGE SCALE GENOMIC DNA]</scope>
    <source>
        <strain evidence="1 2">FF011L</strain>
    </source>
</reference>
<dbReference type="KEGG" id="rml:FF011L_23710"/>
<protein>
    <submittedName>
        <fullName evidence="1">Uncharacterized protein</fullName>
    </submittedName>
</protein>